<dbReference type="GO" id="GO:0016757">
    <property type="term" value="F:glycosyltransferase activity"/>
    <property type="evidence" value="ECO:0007669"/>
    <property type="project" value="InterPro"/>
</dbReference>
<dbReference type="InterPro" id="IPR050194">
    <property type="entry name" value="Glycosyltransferase_grp1"/>
</dbReference>
<dbReference type="AlphaFoldDB" id="A0A932HWQ5"/>
<proteinExistence type="predicted"/>
<sequence length="467" mass="49891">MTRRPPLRAALLSMHTDPLAPLGGDVTGGMNVYVREIARALPALGVEADVFTRAQDAASPAVEAIAPGARLVRLPAGPRRPLHKNLLLPHARAFAAAAAAFAGKEGGEYGLLSCHYWLSGAAGEYLAREWRVPLALRFHTLARQKNARLAAGEEKETPARARAEARLARRADLILVSSGDEARFLQARLGAPEERIRIVPCGVDTALFSPVPRARARARLGLPDGTRIILSVGRVEPVKGLDRLPEALALLRRERPDLPLLALHVGGELKPGRKGRGAAGLRPEDFASSRQRAEAGRVLARARALGVEGSLRFLGARPQAELPLFYSAADALAVPSRLESFGLVALEAAACGLPAAAFRAGGIPQAIAHRRTGLLVPEGDAGAFARALLRLLEDEALREGMGREARRRARGFGWEEIARREARAWSGLLRRAGNGGKGSARGERRRPLAARRAPLAKQGAEQGKEGT</sequence>
<evidence type="ECO:0000313" key="5">
    <source>
        <dbReference type="Proteomes" id="UP000782312"/>
    </source>
</evidence>
<dbReference type="Gene3D" id="3.40.50.2000">
    <property type="entry name" value="Glycogen Phosphorylase B"/>
    <property type="match status" value="2"/>
</dbReference>
<feature type="region of interest" description="Disordered" evidence="1">
    <location>
        <begin position="430"/>
        <end position="467"/>
    </location>
</feature>
<evidence type="ECO:0000259" key="3">
    <source>
        <dbReference type="Pfam" id="PF13579"/>
    </source>
</evidence>
<evidence type="ECO:0000256" key="1">
    <source>
        <dbReference type="SAM" id="MobiDB-lite"/>
    </source>
</evidence>
<name>A0A932HWQ5_UNCTE</name>
<reference evidence="4" key="1">
    <citation type="submission" date="2020-07" db="EMBL/GenBank/DDBJ databases">
        <title>Huge and variable diversity of episymbiotic CPR bacteria and DPANN archaea in groundwater ecosystems.</title>
        <authorList>
            <person name="He C.Y."/>
            <person name="Keren R."/>
            <person name="Whittaker M."/>
            <person name="Farag I.F."/>
            <person name="Doudna J."/>
            <person name="Cate J.H.D."/>
            <person name="Banfield J.F."/>
        </authorList>
    </citation>
    <scope>NUCLEOTIDE SEQUENCE</scope>
    <source>
        <strain evidence="4">NC_groundwater_763_Ag_S-0.2um_68_21</strain>
    </source>
</reference>
<evidence type="ECO:0000313" key="4">
    <source>
        <dbReference type="EMBL" id="MBI3127110.1"/>
    </source>
</evidence>
<comment type="caution">
    <text evidence="4">The sequence shown here is derived from an EMBL/GenBank/DDBJ whole genome shotgun (WGS) entry which is preliminary data.</text>
</comment>
<dbReference type="EMBL" id="JACPUR010000015">
    <property type="protein sequence ID" value="MBI3127110.1"/>
    <property type="molecule type" value="Genomic_DNA"/>
</dbReference>
<feature type="domain" description="Glycosyltransferase subfamily 4-like N-terminal" evidence="3">
    <location>
        <begin position="28"/>
        <end position="202"/>
    </location>
</feature>
<dbReference type="Pfam" id="PF00534">
    <property type="entry name" value="Glycos_transf_1"/>
    <property type="match status" value="1"/>
</dbReference>
<dbReference type="Proteomes" id="UP000782312">
    <property type="component" value="Unassembled WGS sequence"/>
</dbReference>
<dbReference type="PANTHER" id="PTHR45947:SF3">
    <property type="entry name" value="SULFOQUINOVOSYL TRANSFERASE SQD2"/>
    <property type="match status" value="1"/>
</dbReference>
<organism evidence="4 5">
    <name type="scientific">Tectimicrobiota bacterium</name>
    <dbReference type="NCBI Taxonomy" id="2528274"/>
    <lineage>
        <taxon>Bacteria</taxon>
        <taxon>Pseudomonadati</taxon>
        <taxon>Nitrospinota/Tectimicrobiota group</taxon>
        <taxon>Candidatus Tectimicrobiota</taxon>
    </lineage>
</organism>
<dbReference type="InterPro" id="IPR028098">
    <property type="entry name" value="Glyco_trans_4-like_N"/>
</dbReference>
<protein>
    <submittedName>
        <fullName evidence="4">Glycosyltransferase</fullName>
    </submittedName>
</protein>
<evidence type="ECO:0000259" key="2">
    <source>
        <dbReference type="Pfam" id="PF00534"/>
    </source>
</evidence>
<dbReference type="InterPro" id="IPR001296">
    <property type="entry name" value="Glyco_trans_1"/>
</dbReference>
<dbReference type="PANTHER" id="PTHR45947">
    <property type="entry name" value="SULFOQUINOVOSYL TRANSFERASE SQD2"/>
    <property type="match status" value="1"/>
</dbReference>
<dbReference type="Pfam" id="PF13579">
    <property type="entry name" value="Glyco_trans_4_4"/>
    <property type="match status" value="1"/>
</dbReference>
<feature type="domain" description="Glycosyl transferase family 1" evidence="2">
    <location>
        <begin position="214"/>
        <end position="408"/>
    </location>
</feature>
<dbReference type="SUPFAM" id="SSF53756">
    <property type="entry name" value="UDP-Glycosyltransferase/glycogen phosphorylase"/>
    <property type="match status" value="1"/>
</dbReference>
<gene>
    <name evidence="4" type="ORF">HYZ11_05865</name>
</gene>
<accession>A0A932HWQ5</accession>